<dbReference type="InterPro" id="IPR011050">
    <property type="entry name" value="Pectin_lyase_fold/virulence"/>
</dbReference>
<proteinExistence type="predicted"/>
<sequence>MQIVFIDQQDYIGDTLIKSCLFFDSKIQNQLIELKNIDNLLLDGIKVKDIYLYSNIQSSIILLNQCNKVLVTNSIFKNNTNSQGFGGSIYAIDNTIIQINNTRFYQNKCLKQKGGAISIQNKITPGNLVIFQSEFINNEAYYSTGGAINLYNSNMVLQNSTLSSNKAQIGGAIYYEQIIPDFILEFQKGKNLNNIISQNYAKIYGKNFGSTLRRELQSKQFGDSGFELNGQIMFKPENSMTLEIVSNNFPQLMDSNGNNYLQQGQLKQNIKIYFDKCSQGQITKLQSNSTICEDCPEGKYSLNIHDTVCSQCPDSAIKCYKSTILLKNGYWRENIQTDQILYCSFNPSSCLPESKNSKKVIEAHFAILVILMENYGENNIQKSLVLGNAMNVKTVQLLLLQKIY</sequence>
<dbReference type="PANTHER" id="PTHR11319">
    <property type="entry name" value="G PROTEIN-COUPLED RECEPTOR-RELATED"/>
    <property type="match status" value="1"/>
</dbReference>
<dbReference type="RefSeq" id="XP_001018016.1">
    <property type="nucleotide sequence ID" value="XM_001018016.1"/>
</dbReference>
<dbReference type="EMBL" id="GG662659">
    <property type="protein sequence ID" value="EAR97771.1"/>
    <property type="molecule type" value="Genomic_DNA"/>
</dbReference>
<dbReference type="Proteomes" id="UP000009168">
    <property type="component" value="Unassembled WGS sequence"/>
</dbReference>
<dbReference type="KEGG" id="tet:TTHERM_01047020"/>
<dbReference type="OrthoDB" id="551156at2759"/>
<keyword evidence="1" id="KW-0812">Transmembrane</keyword>
<keyword evidence="2" id="KW-1185">Reference proteome</keyword>
<dbReference type="AlphaFoldDB" id="Q23MJ5"/>
<dbReference type="HOGENOM" id="CLU_003191_1_1_1"/>
<keyword evidence="1" id="KW-0472">Membrane</keyword>
<organism evidence="1 2">
    <name type="scientific">Tetrahymena thermophila (strain SB210)</name>
    <dbReference type="NCBI Taxonomy" id="312017"/>
    <lineage>
        <taxon>Eukaryota</taxon>
        <taxon>Sar</taxon>
        <taxon>Alveolata</taxon>
        <taxon>Ciliophora</taxon>
        <taxon>Intramacronucleata</taxon>
        <taxon>Oligohymenophorea</taxon>
        <taxon>Hymenostomatida</taxon>
        <taxon>Tetrahymenina</taxon>
        <taxon>Tetrahymenidae</taxon>
        <taxon>Tetrahymena</taxon>
    </lineage>
</organism>
<name>Q23MJ5_TETTS</name>
<gene>
    <name evidence="1" type="ORF">TTHERM_01047020</name>
</gene>
<evidence type="ECO:0000313" key="2">
    <source>
        <dbReference type="Proteomes" id="UP000009168"/>
    </source>
</evidence>
<dbReference type="InParanoid" id="Q23MJ5"/>
<dbReference type="GeneID" id="7844502"/>
<dbReference type="SUPFAM" id="SSF51126">
    <property type="entry name" value="Pectin lyase-like"/>
    <property type="match status" value="1"/>
</dbReference>
<reference evidence="2" key="1">
    <citation type="journal article" date="2006" name="PLoS Biol.">
        <title>Macronuclear genome sequence of the ciliate Tetrahymena thermophila, a model eukaryote.</title>
        <authorList>
            <person name="Eisen J.A."/>
            <person name="Coyne R.S."/>
            <person name="Wu M."/>
            <person name="Wu D."/>
            <person name="Thiagarajan M."/>
            <person name="Wortman J.R."/>
            <person name="Badger J.H."/>
            <person name="Ren Q."/>
            <person name="Amedeo P."/>
            <person name="Jones K.M."/>
            <person name="Tallon L.J."/>
            <person name="Delcher A.L."/>
            <person name="Salzberg S.L."/>
            <person name="Silva J.C."/>
            <person name="Haas B.J."/>
            <person name="Majoros W.H."/>
            <person name="Farzad M."/>
            <person name="Carlton J.M."/>
            <person name="Smith R.K. Jr."/>
            <person name="Garg J."/>
            <person name="Pearlman R.E."/>
            <person name="Karrer K.M."/>
            <person name="Sun L."/>
            <person name="Manning G."/>
            <person name="Elde N.C."/>
            <person name="Turkewitz A.P."/>
            <person name="Asai D.J."/>
            <person name="Wilkes D.E."/>
            <person name="Wang Y."/>
            <person name="Cai H."/>
            <person name="Collins K."/>
            <person name="Stewart B.A."/>
            <person name="Lee S.R."/>
            <person name="Wilamowska K."/>
            <person name="Weinberg Z."/>
            <person name="Ruzzo W.L."/>
            <person name="Wloga D."/>
            <person name="Gaertig J."/>
            <person name="Frankel J."/>
            <person name="Tsao C.-C."/>
            <person name="Gorovsky M.A."/>
            <person name="Keeling P.J."/>
            <person name="Waller R.F."/>
            <person name="Patron N.J."/>
            <person name="Cherry J.M."/>
            <person name="Stover N.A."/>
            <person name="Krieger C.J."/>
            <person name="del Toro C."/>
            <person name="Ryder H.F."/>
            <person name="Williamson S.C."/>
            <person name="Barbeau R.A."/>
            <person name="Hamilton E.P."/>
            <person name="Orias E."/>
        </authorList>
    </citation>
    <scope>NUCLEOTIDE SEQUENCE [LARGE SCALE GENOMIC DNA]</scope>
    <source>
        <strain evidence="2">SB210</strain>
    </source>
</reference>
<evidence type="ECO:0000313" key="1">
    <source>
        <dbReference type="EMBL" id="EAR97771.1"/>
    </source>
</evidence>
<protein>
    <submittedName>
        <fullName evidence="1">Transmembrane protein</fullName>
    </submittedName>
</protein>
<accession>Q23MJ5</accession>
<dbReference type="PANTHER" id="PTHR11319:SF35">
    <property type="entry name" value="OUTER MEMBRANE PROTEIN PMPC-RELATED"/>
    <property type="match status" value="1"/>
</dbReference>